<dbReference type="EMBL" id="JBHRZI010000036">
    <property type="protein sequence ID" value="MFC3897288.1"/>
    <property type="molecule type" value="Genomic_DNA"/>
</dbReference>
<sequence>MTVTTELDDMSLQQLRVTALEKLDNAVCTALANVDSDEARKGLTEALAACANADAGVSPQVVACVEAADEHLAYHERMEARTLLTVAHRLMSRVRRPLAVPGPSTPGDVVLKG</sequence>
<evidence type="ECO:0008006" key="3">
    <source>
        <dbReference type="Google" id="ProtNLM"/>
    </source>
</evidence>
<gene>
    <name evidence="1" type="ORF">ACFOWZ_37915</name>
</gene>
<keyword evidence="2" id="KW-1185">Reference proteome</keyword>
<dbReference type="Proteomes" id="UP001595690">
    <property type="component" value="Unassembled WGS sequence"/>
</dbReference>
<proteinExistence type="predicted"/>
<reference evidence="2" key="1">
    <citation type="journal article" date="2019" name="Int. J. Syst. Evol. Microbiol.">
        <title>The Global Catalogue of Microorganisms (GCM) 10K type strain sequencing project: providing services to taxonomists for standard genome sequencing and annotation.</title>
        <authorList>
            <consortium name="The Broad Institute Genomics Platform"/>
            <consortium name="The Broad Institute Genome Sequencing Center for Infectious Disease"/>
            <person name="Wu L."/>
            <person name="Ma J."/>
        </authorList>
    </citation>
    <scope>NUCLEOTIDE SEQUENCE [LARGE SCALE GENOMIC DNA]</scope>
    <source>
        <strain evidence="2">CGMCC 4.7405</strain>
    </source>
</reference>
<dbReference type="RefSeq" id="WP_382378778.1">
    <property type="nucleotide sequence ID" value="NZ_JBHRZI010000036.1"/>
</dbReference>
<evidence type="ECO:0000313" key="1">
    <source>
        <dbReference type="EMBL" id="MFC3897288.1"/>
    </source>
</evidence>
<accession>A0ABV8C6C9</accession>
<comment type="caution">
    <text evidence="1">The sequence shown here is derived from an EMBL/GenBank/DDBJ whole genome shotgun (WGS) entry which is preliminary data.</text>
</comment>
<organism evidence="1 2">
    <name type="scientific">Lentzea rhizosphaerae</name>
    <dbReference type="NCBI Taxonomy" id="2041025"/>
    <lineage>
        <taxon>Bacteria</taxon>
        <taxon>Bacillati</taxon>
        <taxon>Actinomycetota</taxon>
        <taxon>Actinomycetes</taxon>
        <taxon>Pseudonocardiales</taxon>
        <taxon>Pseudonocardiaceae</taxon>
        <taxon>Lentzea</taxon>
    </lineage>
</organism>
<evidence type="ECO:0000313" key="2">
    <source>
        <dbReference type="Proteomes" id="UP001595690"/>
    </source>
</evidence>
<name>A0ABV8C6C9_9PSEU</name>
<protein>
    <recommendedName>
        <fullName evidence="3">PE family protein</fullName>
    </recommendedName>
</protein>